<proteinExistence type="predicted"/>
<dbReference type="AlphaFoldDB" id="A0AA35YBL3"/>
<keyword evidence="3" id="KW-1185">Reference proteome</keyword>
<organism evidence="2 3">
    <name type="scientific">Lactuca saligna</name>
    <name type="common">Willowleaf lettuce</name>
    <dbReference type="NCBI Taxonomy" id="75948"/>
    <lineage>
        <taxon>Eukaryota</taxon>
        <taxon>Viridiplantae</taxon>
        <taxon>Streptophyta</taxon>
        <taxon>Embryophyta</taxon>
        <taxon>Tracheophyta</taxon>
        <taxon>Spermatophyta</taxon>
        <taxon>Magnoliopsida</taxon>
        <taxon>eudicotyledons</taxon>
        <taxon>Gunneridae</taxon>
        <taxon>Pentapetalae</taxon>
        <taxon>asterids</taxon>
        <taxon>campanulids</taxon>
        <taxon>Asterales</taxon>
        <taxon>Asteraceae</taxon>
        <taxon>Cichorioideae</taxon>
        <taxon>Cichorieae</taxon>
        <taxon>Lactucinae</taxon>
        <taxon>Lactuca</taxon>
    </lineage>
</organism>
<dbReference type="Proteomes" id="UP001177003">
    <property type="component" value="Chromosome 0"/>
</dbReference>
<dbReference type="EMBL" id="OX465086">
    <property type="protein sequence ID" value="CAI9266296.1"/>
    <property type="molecule type" value="Genomic_DNA"/>
</dbReference>
<gene>
    <name evidence="2" type="ORF">LSALG_LOCUS6863</name>
</gene>
<evidence type="ECO:0000256" key="1">
    <source>
        <dbReference type="SAM" id="MobiDB-lite"/>
    </source>
</evidence>
<name>A0AA35YBL3_LACSI</name>
<evidence type="ECO:0000313" key="3">
    <source>
        <dbReference type="Proteomes" id="UP001177003"/>
    </source>
</evidence>
<accession>A0AA35YBL3</accession>
<protein>
    <submittedName>
        <fullName evidence="2">Uncharacterized protein</fullName>
    </submittedName>
</protein>
<evidence type="ECO:0000313" key="2">
    <source>
        <dbReference type="EMBL" id="CAI9266296.1"/>
    </source>
</evidence>
<reference evidence="2" key="1">
    <citation type="submission" date="2023-04" db="EMBL/GenBank/DDBJ databases">
        <authorList>
            <person name="Vijverberg K."/>
            <person name="Xiong W."/>
            <person name="Schranz E."/>
        </authorList>
    </citation>
    <scope>NUCLEOTIDE SEQUENCE</scope>
</reference>
<feature type="region of interest" description="Disordered" evidence="1">
    <location>
        <begin position="85"/>
        <end position="104"/>
    </location>
</feature>
<sequence length="131" mass="14524">MPAKLVACGDDGGGLEATMTDWRRWRQLLAGDEIRDPNPDDLSTRNFSAPLGPKHHLPFFAGDLRNPLNSTGFVCGRAFFSHSALNKPKQPQTRSDLCNSTAGDVNTPNLRRLKKEFEQKGKNMRLSAWSG</sequence>
<feature type="compositionally biased region" description="Polar residues" evidence="1">
    <location>
        <begin position="89"/>
        <end position="104"/>
    </location>
</feature>